<feature type="transmembrane region" description="Helical" evidence="9">
    <location>
        <begin position="54"/>
        <end position="77"/>
    </location>
</feature>
<evidence type="ECO:0000256" key="6">
    <source>
        <dbReference type="ARBA" id="ARBA00022989"/>
    </source>
</evidence>
<evidence type="ECO:0000256" key="8">
    <source>
        <dbReference type="RuleBase" id="RU003375"/>
    </source>
</evidence>
<keyword evidence="7 9" id="KW-0472">Membrane</keyword>
<evidence type="ECO:0000256" key="4">
    <source>
        <dbReference type="ARBA" id="ARBA00022692"/>
    </source>
</evidence>
<evidence type="ECO:0000256" key="3">
    <source>
        <dbReference type="ARBA" id="ARBA00015944"/>
    </source>
</evidence>
<evidence type="ECO:0000256" key="1">
    <source>
        <dbReference type="ARBA" id="ARBA00004141"/>
    </source>
</evidence>
<dbReference type="Gene3D" id="1.20.120.80">
    <property type="entry name" value="Cytochrome c oxidase, subunit III, four-helix bundle"/>
    <property type="match status" value="1"/>
</dbReference>
<evidence type="ECO:0000256" key="2">
    <source>
        <dbReference type="ARBA" id="ARBA00010581"/>
    </source>
</evidence>
<feature type="transmembrane region" description="Helical" evidence="9">
    <location>
        <begin position="195"/>
        <end position="215"/>
    </location>
</feature>
<evidence type="ECO:0000313" key="11">
    <source>
        <dbReference type="EMBL" id="QGL09324.1"/>
    </source>
</evidence>
<dbReference type="PANTHER" id="PTHR11403:SF7">
    <property type="entry name" value="CYTOCHROME C OXIDASE SUBUNIT 3"/>
    <property type="match status" value="1"/>
</dbReference>
<evidence type="ECO:0000256" key="7">
    <source>
        <dbReference type="ARBA" id="ARBA00023136"/>
    </source>
</evidence>
<dbReference type="CDD" id="cd00386">
    <property type="entry name" value="Heme_Cu_Oxidase_III_like"/>
    <property type="match status" value="1"/>
</dbReference>
<comment type="function">
    <text evidence="8">Component of the cytochrome c oxidase, the last enzyme in the mitochondrial electron transport chain which drives oxidative phosphorylation. The respiratory chain contains 3 multisubunit complexes succinate dehydrogenase (complex II, CII), ubiquinol-cytochrome c oxidoreductase (cytochrome b-c1 complex, complex III, CIII) and cytochrome c oxidase (complex IV, CIV), that cooperate to transfer electrons derived from NADH and succinate to molecular oxygen, creating an electrochemical gradient over the inner membrane that drives transmembrane transport and the ATP synthase. Cytochrome c oxidase is the component of the respiratory chain that catalyzes the reduction of oxygen to water. Electrons originating from reduced cytochrome c in the intermembrane space (IMS) are transferred via the dinuclear copper A center (CU(A)) of subunit 2 and heme A of subunit 1 to the active site in subunit 1, a binuclear center (BNC) formed by heme A3 and copper B (CU(B)). The BNC reduces molecular oxygen to 2 water molecules using 4 electrons from cytochrome c in the IMS and 4 protons from the mitochondrial matrix.</text>
</comment>
<reference evidence="11" key="1">
    <citation type="submission" date="2019-04" db="EMBL/GenBank/DDBJ databases">
        <title>A new species of Clinostomum Leidy, 1856 in East Asia based on genomic and morphological data.</title>
        <authorList>
            <person name="Locke S.A."/>
            <person name="Caffara M."/>
            <person name="Barcak D."/>
            <person name="Tedesco P."/>
            <person name="Fioravanti M.L."/>
            <person name="Li W."/>
        </authorList>
    </citation>
    <scope>NUCLEOTIDE SEQUENCE</scope>
</reference>
<geneLocation type="mitochondrion" evidence="11"/>
<proteinExistence type="inferred from homology"/>
<sequence>MSWLSLYNSWVICVAIISLFLWKLVGVAVFVILLILPLIYLIKEVLWVEEHHLSGFWLFILTEVAAFFTLFVTCLWFEGDGSEPISSFIELPFLGCFVLIGSSALITTYHHYLGLSAARWFLFLGVALGSCFLVIQVLEFYDCGFNLFSSVYAAVSFCTVGLHFLHVVIGLVILSILLMLGELVMDRYYADLCVWYWHFVDYIWLLVYMVVYLSFDFE</sequence>
<feature type="transmembrane region" description="Helical" evidence="9">
    <location>
        <begin position="150"/>
        <end position="180"/>
    </location>
</feature>
<dbReference type="InterPro" id="IPR035973">
    <property type="entry name" value="Cyt_c_oxidase_su3-like_sf"/>
</dbReference>
<feature type="domain" description="Heme-copper oxidase subunit III family profile" evidence="10">
    <location>
        <begin position="55"/>
        <end position="216"/>
    </location>
</feature>
<organism evidence="11">
    <name type="scientific">Clinostomum complanatum</name>
    <name type="common">Parasitic fluke</name>
    <dbReference type="NCBI Taxonomy" id="235145"/>
    <lineage>
        <taxon>Eukaryota</taxon>
        <taxon>Metazoa</taxon>
        <taxon>Spiralia</taxon>
        <taxon>Lophotrochozoa</taxon>
        <taxon>Platyhelminthes</taxon>
        <taxon>Trematoda</taxon>
        <taxon>Digenea</taxon>
        <taxon>Strigeidida</taxon>
        <taxon>Clinostomoidea</taxon>
        <taxon>Clinostomidae</taxon>
        <taxon>Clinostomum</taxon>
    </lineage>
</organism>
<dbReference type="PROSITE" id="PS50253">
    <property type="entry name" value="COX3"/>
    <property type="match status" value="1"/>
</dbReference>
<comment type="similarity">
    <text evidence="2 8">Belongs to the cytochrome c oxidase subunit 3 family.</text>
</comment>
<dbReference type="AlphaFoldDB" id="A0A649X6G7"/>
<dbReference type="InterPro" id="IPR024791">
    <property type="entry name" value="Cyt_c/ubiquinol_Oxase_su3"/>
</dbReference>
<dbReference type="PANTHER" id="PTHR11403">
    <property type="entry name" value="CYTOCHROME C OXIDASE SUBUNIT III"/>
    <property type="match status" value="1"/>
</dbReference>
<name>A0A649X6G7_CLICO</name>
<evidence type="ECO:0000256" key="5">
    <source>
        <dbReference type="ARBA" id="ARBA00022967"/>
    </source>
</evidence>
<dbReference type="SUPFAM" id="SSF81452">
    <property type="entry name" value="Cytochrome c oxidase subunit III-like"/>
    <property type="match status" value="1"/>
</dbReference>
<keyword evidence="5" id="KW-1278">Translocase</keyword>
<comment type="subcellular location">
    <subcellularLocation>
        <location evidence="1">Membrane</location>
        <topology evidence="1">Multi-pass membrane protein</topology>
    </subcellularLocation>
</comment>
<dbReference type="InterPro" id="IPR013833">
    <property type="entry name" value="Cyt_c_oxidase_su3_a-hlx"/>
</dbReference>
<feature type="transmembrane region" description="Helical" evidence="9">
    <location>
        <begin position="118"/>
        <end position="138"/>
    </location>
</feature>
<gene>
    <name evidence="11" type="primary">COX3</name>
</gene>
<evidence type="ECO:0000256" key="9">
    <source>
        <dbReference type="SAM" id="Phobius"/>
    </source>
</evidence>
<feature type="transmembrane region" description="Helical" evidence="9">
    <location>
        <begin position="12"/>
        <end position="42"/>
    </location>
</feature>
<dbReference type="GO" id="GO:0004129">
    <property type="term" value="F:cytochrome-c oxidase activity"/>
    <property type="evidence" value="ECO:0007669"/>
    <property type="project" value="InterPro"/>
</dbReference>
<dbReference type="GO" id="GO:0016020">
    <property type="term" value="C:membrane"/>
    <property type="evidence" value="ECO:0007669"/>
    <property type="project" value="UniProtKB-SubCell"/>
</dbReference>
<dbReference type="EMBL" id="MK814187">
    <property type="protein sequence ID" value="QGL09324.1"/>
    <property type="molecule type" value="Genomic_DNA"/>
</dbReference>
<accession>A0A649X6G7</accession>
<protein>
    <recommendedName>
        <fullName evidence="3 8">Cytochrome c oxidase subunit 3</fullName>
    </recommendedName>
</protein>
<keyword evidence="8 11" id="KW-0496">Mitochondrion</keyword>
<dbReference type="GO" id="GO:0019646">
    <property type="term" value="P:aerobic electron transport chain"/>
    <property type="evidence" value="ECO:0007669"/>
    <property type="project" value="InterPro"/>
</dbReference>
<dbReference type="InterPro" id="IPR000298">
    <property type="entry name" value="Cyt_c_oxidase-like_su3"/>
</dbReference>
<dbReference type="Pfam" id="PF00510">
    <property type="entry name" value="COX3"/>
    <property type="match status" value="1"/>
</dbReference>
<feature type="transmembrane region" description="Helical" evidence="9">
    <location>
        <begin position="89"/>
        <end position="112"/>
    </location>
</feature>
<keyword evidence="4 8" id="KW-0812">Transmembrane</keyword>
<keyword evidence="6 9" id="KW-1133">Transmembrane helix</keyword>
<evidence type="ECO:0000259" key="10">
    <source>
        <dbReference type="PROSITE" id="PS50253"/>
    </source>
</evidence>